<organism evidence="2 3">
    <name type="scientific">Phytophthora palmivora</name>
    <dbReference type="NCBI Taxonomy" id="4796"/>
    <lineage>
        <taxon>Eukaryota</taxon>
        <taxon>Sar</taxon>
        <taxon>Stramenopiles</taxon>
        <taxon>Oomycota</taxon>
        <taxon>Peronosporomycetes</taxon>
        <taxon>Peronosporales</taxon>
        <taxon>Peronosporaceae</taxon>
        <taxon>Phytophthora</taxon>
    </lineage>
</organism>
<proteinExistence type="predicted"/>
<keyword evidence="3" id="KW-1185">Reference proteome</keyword>
<dbReference type="AlphaFoldDB" id="A0A2P4XST1"/>
<dbReference type="Proteomes" id="UP000237271">
    <property type="component" value="Unassembled WGS sequence"/>
</dbReference>
<sequence>MELMSLTTKSVQTLTKDLKGTRLANLRDSLTTWSKPKGYLDRKDKAEKEPRTLRELLLSSFIGTASSTTMWSGSSKSGGALGSASCL</sequence>
<gene>
    <name evidence="2" type="ORF">PHPALM_15223</name>
</gene>
<comment type="caution">
    <text evidence="2">The sequence shown here is derived from an EMBL/GenBank/DDBJ whole genome shotgun (WGS) entry which is preliminary data.</text>
</comment>
<evidence type="ECO:0000313" key="2">
    <source>
        <dbReference type="EMBL" id="POM68602.1"/>
    </source>
</evidence>
<name>A0A2P4XST1_9STRA</name>
<evidence type="ECO:0000256" key="1">
    <source>
        <dbReference type="SAM" id="MobiDB-lite"/>
    </source>
</evidence>
<evidence type="ECO:0000313" key="3">
    <source>
        <dbReference type="Proteomes" id="UP000237271"/>
    </source>
</evidence>
<reference evidence="2 3" key="1">
    <citation type="journal article" date="2017" name="Genome Biol. Evol.">
        <title>Phytophthora megakarya and P. palmivora, closely related causal agents of cacao black pod rot, underwent increases in genome sizes and gene numbers by different mechanisms.</title>
        <authorList>
            <person name="Ali S.S."/>
            <person name="Shao J."/>
            <person name="Lary D.J."/>
            <person name="Kronmiller B."/>
            <person name="Shen D."/>
            <person name="Strem M.D."/>
            <person name="Amoako-Attah I."/>
            <person name="Akrofi A.Y."/>
            <person name="Begoude B.A."/>
            <person name="Ten Hoopen G.M."/>
            <person name="Coulibaly K."/>
            <person name="Kebe B.I."/>
            <person name="Melnick R.L."/>
            <person name="Guiltinan M.J."/>
            <person name="Tyler B.M."/>
            <person name="Meinhardt L.W."/>
            <person name="Bailey B.A."/>
        </authorList>
    </citation>
    <scope>NUCLEOTIDE SEQUENCE [LARGE SCALE GENOMIC DNA]</scope>
    <source>
        <strain evidence="3">sbr112.9</strain>
    </source>
</reference>
<dbReference type="EMBL" id="NCKW01008134">
    <property type="protein sequence ID" value="POM68602.1"/>
    <property type="molecule type" value="Genomic_DNA"/>
</dbReference>
<accession>A0A2P4XST1</accession>
<protein>
    <submittedName>
        <fullName evidence="2">Uncharacterized protein</fullName>
    </submittedName>
</protein>
<feature type="region of interest" description="Disordered" evidence="1">
    <location>
        <begin position="67"/>
        <end position="87"/>
    </location>
</feature>